<dbReference type="HAMAP" id="MF_00255">
    <property type="entry name" value="Gly_tRNA_synth_beta"/>
    <property type="match status" value="1"/>
</dbReference>
<sequence>MNKPLLIEIGVEELPAIPFLNELPNIEKKWSDILEKNRLLCEFDFFYTPRRLVLWHREFQVTQEDSIVEQFGAPVKIAFKDGIATGAAISFASKCGVDVSELEKVDLGKGEVLYFKQNVKGNESKNLLNEMINEFVHSLNFGKSMRWAERTDSFIRPIRSLSIILGEEIVDAELFGVKSSNFSFAHRMVSYEPFSYSFAGDYFCKLDKSGVILYPDERREKILSQMKSIEQRHNIKIEIDTELLEEVVAITEYPTALIGKFDVEFLELPEEVIVTSMKENQRYFAVYKDGNLTNNFIVVSNAKTDDFGYIIAGNEKVLRPRLADAMFFYKNDIKNGLSNERLKKLVFVEGLGSMYKKCEREAKIASYLADIFVLKEKEKELLQKAVMLSKADLMSEMVYEFTELQGLMGYYYAKIAGEDELVYTALKEQYLPDGEDSELPSNVFSSIVALANKLDSLMGLFSVGKIPTGSKDPFALRRAAAGIVKIAMEHKLSLDLSKIIDELSVNYKNLDKKALVEFFNERLFKIFEVNPTVLKAVLASSETDVYKISQKICALNPIVQSDNFKEYVTTFKRVANIIKDVDVNKKLAIDEDLFENDEEKELYTKYNEVSFKSYETYDEELEALFALKPQLDGFFDNVFVNHENEKIKTNRKNLIGLVYQGFRKIADIKEITI</sequence>
<proteinExistence type="inferred from homology"/>
<dbReference type="Pfam" id="PF05746">
    <property type="entry name" value="DALR_1"/>
    <property type="match status" value="1"/>
</dbReference>
<dbReference type="InterPro" id="IPR015944">
    <property type="entry name" value="Gly-tRNA-synth_bsu"/>
</dbReference>
<dbReference type="NCBIfam" id="TIGR00211">
    <property type="entry name" value="glyS"/>
    <property type="match status" value="1"/>
</dbReference>
<dbReference type="GO" id="GO:0005524">
    <property type="term" value="F:ATP binding"/>
    <property type="evidence" value="ECO:0007669"/>
    <property type="project" value="UniProtKB-UniRule"/>
</dbReference>
<accession>A0A363CXK9</accession>
<dbReference type="EC" id="6.1.1.14" evidence="10"/>
<keyword evidence="6 10" id="KW-0067">ATP-binding</keyword>
<dbReference type="Pfam" id="PF02092">
    <property type="entry name" value="tRNA_synt_2f"/>
    <property type="match status" value="1"/>
</dbReference>
<evidence type="ECO:0000256" key="6">
    <source>
        <dbReference type="ARBA" id="ARBA00022840"/>
    </source>
</evidence>
<dbReference type="OrthoDB" id="9775440at2"/>
<dbReference type="GO" id="GO:0006420">
    <property type="term" value="P:arginyl-tRNA aminoacylation"/>
    <property type="evidence" value="ECO:0007669"/>
    <property type="project" value="InterPro"/>
</dbReference>
<comment type="similarity">
    <text evidence="2 10">Belongs to the class-II aminoacyl-tRNA synthetase family.</text>
</comment>
<organism evidence="12 13">
    <name type="scientific">Arcobacter caeni</name>
    <dbReference type="NCBI Taxonomy" id="1912877"/>
    <lineage>
        <taxon>Bacteria</taxon>
        <taxon>Pseudomonadati</taxon>
        <taxon>Campylobacterota</taxon>
        <taxon>Epsilonproteobacteria</taxon>
        <taxon>Campylobacterales</taxon>
        <taxon>Arcobacteraceae</taxon>
        <taxon>Arcobacter</taxon>
    </lineage>
</organism>
<reference evidence="12 13" key="1">
    <citation type="submission" date="2017-02" db="EMBL/GenBank/DDBJ databases">
        <title>Arcobacter caeni sp. nov, a new Arcobacter species isolated from reclaimed water.</title>
        <authorList>
            <person name="Figueras M.J."/>
            <person name="Perez-Cataluna A."/>
            <person name="Salas-Masso N."/>
        </authorList>
    </citation>
    <scope>NUCLEOTIDE SEQUENCE [LARGE SCALE GENOMIC DNA]</scope>
    <source>
        <strain evidence="12 13">RW17-10</strain>
    </source>
</reference>
<evidence type="ECO:0000256" key="10">
    <source>
        <dbReference type="HAMAP-Rule" id="MF_00255"/>
    </source>
</evidence>
<evidence type="ECO:0000256" key="3">
    <source>
        <dbReference type="ARBA" id="ARBA00022490"/>
    </source>
</evidence>
<keyword evidence="3 10" id="KW-0963">Cytoplasm</keyword>
<dbReference type="EMBL" id="MUXE01000014">
    <property type="protein sequence ID" value="PUE63781.1"/>
    <property type="molecule type" value="Genomic_DNA"/>
</dbReference>
<comment type="subcellular location">
    <subcellularLocation>
        <location evidence="1 10">Cytoplasm</location>
    </subcellularLocation>
</comment>
<dbReference type="GO" id="GO:0004814">
    <property type="term" value="F:arginine-tRNA ligase activity"/>
    <property type="evidence" value="ECO:0007669"/>
    <property type="project" value="InterPro"/>
</dbReference>
<evidence type="ECO:0000256" key="5">
    <source>
        <dbReference type="ARBA" id="ARBA00022741"/>
    </source>
</evidence>
<evidence type="ECO:0000313" key="13">
    <source>
        <dbReference type="Proteomes" id="UP000251135"/>
    </source>
</evidence>
<dbReference type="InterPro" id="IPR008909">
    <property type="entry name" value="DALR_anticod-bd"/>
</dbReference>
<evidence type="ECO:0000256" key="7">
    <source>
        <dbReference type="ARBA" id="ARBA00022917"/>
    </source>
</evidence>
<keyword evidence="7 10" id="KW-0648">Protein biosynthesis</keyword>
<dbReference type="GO" id="GO:0006426">
    <property type="term" value="P:glycyl-tRNA aminoacylation"/>
    <property type="evidence" value="ECO:0007669"/>
    <property type="project" value="UniProtKB-UniRule"/>
</dbReference>
<evidence type="ECO:0000259" key="11">
    <source>
        <dbReference type="Pfam" id="PF05746"/>
    </source>
</evidence>
<dbReference type="PRINTS" id="PR01045">
    <property type="entry name" value="TRNASYNTHGB"/>
</dbReference>
<protein>
    <recommendedName>
        <fullName evidence="10">Glycine--tRNA ligase beta subunit</fullName>
        <ecNumber evidence="10">6.1.1.14</ecNumber>
    </recommendedName>
    <alternativeName>
        <fullName evidence="10">Glycyl-tRNA synthetase beta subunit</fullName>
        <shortName evidence="10">GlyRS</shortName>
    </alternativeName>
</protein>
<dbReference type="PROSITE" id="PS50861">
    <property type="entry name" value="AA_TRNA_LIGASE_II_GLYAB"/>
    <property type="match status" value="1"/>
</dbReference>
<dbReference type="RefSeq" id="WP_108560093.1">
    <property type="nucleotide sequence ID" value="NZ_MUXE01000014.1"/>
</dbReference>
<evidence type="ECO:0000256" key="9">
    <source>
        <dbReference type="ARBA" id="ARBA00047937"/>
    </source>
</evidence>
<evidence type="ECO:0000256" key="4">
    <source>
        <dbReference type="ARBA" id="ARBA00022598"/>
    </source>
</evidence>
<dbReference type="Proteomes" id="UP000251135">
    <property type="component" value="Unassembled WGS sequence"/>
</dbReference>
<evidence type="ECO:0000256" key="8">
    <source>
        <dbReference type="ARBA" id="ARBA00023146"/>
    </source>
</evidence>
<dbReference type="PANTHER" id="PTHR30075:SF2">
    <property type="entry name" value="GLYCINE--TRNA LIGASE, CHLOROPLASTIC_MITOCHONDRIAL 2"/>
    <property type="match status" value="1"/>
</dbReference>
<dbReference type="PANTHER" id="PTHR30075">
    <property type="entry name" value="GLYCYL-TRNA SYNTHETASE"/>
    <property type="match status" value="1"/>
</dbReference>
<evidence type="ECO:0000256" key="2">
    <source>
        <dbReference type="ARBA" id="ARBA00008226"/>
    </source>
</evidence>
<dbReference type="AlphaFoldDB" id="A0A363CXK9"/>
<keyword evidence="5 10" id="KW-0547">Nucleotide-binding</keyword>
<comment type="subunit">
    <text evidence="10">Tetramer of two alpha and two beta subunits.</text>
</comment>
<gene>
    <name evidence="10" type="primary">glyS</name>
    <name evidence="12" type="ORF">B0174_09550</name>
</gene>
<dbReference type="InterPro" id="IPR006194">
    <property type="entry name" value="Gly-tRNA-synth_heterodimer"/>
</dbReference>
<dbReference type="GO" id="GO:0004820">
    <property type="term" value="F:glycine-tRNA ligase activity"/>
    <property type="evidence" value="ECO:0007669"/>
    <property type="project" value="UniProtKB-UniRule"/>
</dbReference>
<evidence type="ECO:0000313" key="12">
    <source>
        <dbReference type="EMBL" id="PUE63781.1"/>
    </source>
</evidence>
<evidence type="ECO:0000256" key="1">
    <source>
        <dbReference type="ARBA" id="ARBA00004496"/>
    </source>
</evidence>
<dbReference type="GO" id="GO:0005829">
    <property type="term" value="C:cytosol"/>
    <property type="evidence" value="ECO:0007669"/>
    <property type="project" value="TreeGrafter"/>
</dbReference>
<keyword evidence="13" id="KW-1185">Reference proteome</keyword>
<comment type="caution">
    <text evidence="12">The sequence shown here is derived from an EMBL/GenBank/DDBJ whole genome shotgun (WGS) entry which is preliminary data.</text>
</comment>
<keyword evidence="8 10" id="KW-0030">Aminoacyl-tRNA synthetase</keyword>
<feature type="domain" description="DALR anticodon binding" evidence="11">
    <location>
        <begin position="570"/>
        <end position="667"/>
    </location>
</feature>
<name>A0A363CXK9_9BACT</name>
<keyword evidence="4 10" id="KW-0436">Ligase</keyword>
<comment type="catalytic activity">
    <reaction evidence="9 10">
        <text>tRNA(Gly) + glycine + ATP = glycyl-tRNA(Gly) + AMP + diphosphate</text>
        <dbReference type="Rhea" id="RHEA:16013"/>
        <dbReference type="Rhea" id="RHEA-COMP:9664"/>
        <dbReference type="Rhea" id="RHEA-COMP:9683"/>
        <dbReference type="ChEBI" id="CHEBI:30616"/>
        <dbReference type="ChEBI" id="CHEBI:33019"/>
        <dbReference type="ChEBI" id="CHEBI:57305"/>
        <dbReference type="ChEBI" id="CHEBI:78442"/>
        <dbReference type="ChEBI" id="CHEBI:78522"/>
        <dbReference type="ChEBI" id="CHEBI:456215"/>
        <dbReference type="EC" id="6.1.1.14"/>
    </reaction>
</comment>